<evidence type="ECO:0000313" key="2">
    <source>
        <dbReference type="EMBL" id="MCC5465683.1"/>
    </source>
</evidence>
<protein>
    <submittedName>
        <fullName evidence="2">Uncharacterized protein</fullName>
    </submittedName>
</protein>
<comment type="caution">
    <text evidence="2">The sequence shown here is derived from an EMBL/GenBank/DDBJ whole genome shotgun (WGS) entry which is preliminary data.</text>
</comment>
<sequence length="56" mass="6104">MREKLISGMFSTVSEAELMMLLAAESEAEDAPAEQQEINSQNGVANEEMDNHTTSS</sequence>
<feature type="region of interest" description="Disordered" evidence="1">
    <location>
        <begin position="26"/>
        <end position="56"/>
    </location>
</feature>
<reference evidence="2" key="1">
    <citation type="submission" date="2021-11" db="EMBL/GenBank/DDBJ databases">
        <title>Description of a new species Pelosinus isolated from the bottom sediments of Lake Baikal.</title>
        <authorList>
            <person name="Zakharyuk A."/>
        </authorList>
    </citation>
    <scope>NUCLEOTIDE SEQUENCE</scope>
    <source>
        <strain evidence="2">Bkl1</strain>
    </source>
</reference>
<dbReference type="Proteomes" id="UP001165492">
    <property type="component" value="Unassembled WGS sequence"/>
</dbReference>
<name>A0ABS8HTX1_9FIRM</name>
<accession>A0ABS8HTX1</accession>
<proteinExistence type="predicted"/>
<evidence type="ECO:0000313" key="3">
    <source>
        <dbReference type="Proteomes" id="UP001165492"/>
    </source>
</evidence>
<dbReference type="RefSeq" id="WP_229534912.1">
    <property type="nucleotide sequence ID" value="NZ_JAJHJB010000011.1"/>
</dbReference>
<organism evidence="2 3">
    <name type="scientific">Pelosinus baikalensis</name>
    <dbReference type="NCBI Taxonomy" id="2892015"/>
    <lineage>
        <taxon>Bacteria</taxon>
        <taxon>Bacillati</taxon>
        <taxon>Bacillota</taxon>
        <taxon>Negativicutes</taxon>
        <taxon>Selenomonadales</taxon>
        <taxon>Sporomusaceae</taxon>
        <taxon>Pelosinus</taxon>
    </lineage>
</organism>
<gene>
    <name evidence="2" type="ORF">LMF89_09985</name>
</gene>
<dbReference type="EMBL" id="JAJHJB010000011">
    <property type="protein sequence ID" value="MCC5465683.1"/>
    <property type="molecule type" value="Genomic_DNA"/>
</dbReference>
<evidence type="ECO:0000256" key="1">
    <source>
        <dbReference type="SAM" id="MobiDB-lite"/>
    </source>
</evidence>
<keyword evidence="3" id="KW-1185">Reference proteome</keyword>